<evidence type="ECO:0000313" key="9">
    <source>
        <dbReference type="EMBL" id="OZI50952.1"/>
    </source>
</evidence>
<dbReference type="Gene3D" id="3.40.1190.20">
    <property type="match status" value="1"/>
</dbReference>
<keyword evidence="4 6" id="KW-0520">NAD</keyword>
<evidence type="ECO:0000256" key="3">
    <source>
        <dbReference type="ARBA" id="ARBA00022857"/>
    </source>
</evidence>
<keyword evidence="2 6" id="KW-0067">ATP-binding</keyword>
<dbReference type="InterPro" id="IPR000631">
    <property type="entry name" value="CARKD"/>
</dbReference>
<feature type="binding site" evidence="6">
    <location>
        <position position="120"/>
    </location>
    <ligand>
        <name>(6S)-NADPHX</name>
        <dbReference type="ChEBI" id="CHEBI:64076"/>
    </ligand>
</feature>
<dbReference type="RefSeq" id="WP_094823679.1">
    <property type="nucleotide sequence ID" value="NZ_NEVO01000016.1"/>
</dbReference>
<sequence>MPDHQTDISPRAPVLPATEGEPTQIRPEDLPSLFAARPADAHKGTFGTVAIIGGGPGMVGAALLAGRSALKTGAGKVLIGFAQADCPIPCDLLQPELMLRDAASLFQAALPVDAWVAGCGLGTGTQALNTLNRLFALRSNTPLVLDADGLNLLAGGLLPPWGPGTVILTPHPAEAARLLNCTSREIQANRQHAARALAQRHQAWVVLKGAGTLVCRPDGRCWVNRSGNPGLATAGTGDVLAGMMGSLIAQGIMLDQAIPGAVWLHGAAADALVSGGLGPIGLTAGELADAARQLRNHHG</sequence>
<dbReference type="GO" id="GO:0110051">
    <property type="term" value="P:metabolite repair"/>
    <property type="evidence" value="ECO:0007669"/>
    <property type="project" value="TreeGrafter"/>
</dbReference>
<organism evidence="9 10">
    <name type="scientific">Bordetella genomosp. 4</name>
    <dbReference type="NCBI Taxonomy" id="463044"/>
    <lineage>
        <taxon>Bacteria</taxon>
        <taxon>Pseudomonadati</taxon>
        <taxon>Pseudomonadota</taxon>
        <taxon>Betaproteobacteria</taxon>
        <taxon>Burkholderiales</taxon>
        <taxon>Alcaligenaceae</taxon>
        <taxon>Bordetella</taxon>
    </lineage>
</organism>
<dbReference type="EMBL" id="NEVQ01000022">
    <property type="protein sequence ID" value="OZI50952.1"/>
    <property type="molecule type" value="Genomic_DNA"/>
</dbReference>
<keyword evidence="5 6" id="KW-0456">Lyase</keyword>
<comment type="catalytic activity">
    <reaction evidence="6">
        <text>(6S)-NADPHX + ADP = AMP + phosphate + NADPH + H(+)</text>
        <dbReference type="Rhea" id="RHEA:32235"/>
        <dbReference type="ChEBI" id="CHEBI:15378"/>
        <dbReference type="ChEBI" id="CHEBI:43474"/>
        <dbReference type="ChEBI" id="CHEBI:57783"/>
        <dbReference type="ChEBI" id="CHEBI:64076"/>
        <dbReference type="ChEBI" id="CHEBI:456215"/>
        <dbReference type="ChEBI" id="CHEBI:456216"/>
        <dbReference type="EC" id="4.2.1.136"/>
    </reaction>
</comment>
<feature type="binding site" evidence="6">
    <location>
        <position position="237"/>
    </location>
    <ligand>
        <name>AMP</name>
        <dbReference type="ChEBI" id="CHEBI:456215"/>
    </ligand>
</feature>
<dbReference type="NCBIfam" id="TIGR00196">
    <property type="entry name" value="yjeF_cterm"/>
    <property type="match status" value="1"/>
</dbReference>
<dbReference type="InterPro" id="IPR017953">
    <property type="entry name" value="Carbohydrate_kinase_pred_CS"/>
</dbReference>
<dbReference type="PANTHER" id="PTHR12592:SF0">
    <property type="entry name" value="ATP-DEPENDENT (S)-NAD(P)H-HYDRATE DEHYDRATASE"/>
    <property type="match status" value="1"/>
</dbReference>
<dbReference type="GO" id="GO:0046496">
    <property type="term" value="P:nicotinamide nucleotide metabolic process"/>
    <property type="evidence" value="ECO:0007669"/>
    <property type="project" value="UniProtKB-UniRule"/>
</dbReference>
<dbReference type="GO" id="GO:0052856">
    <property type="term" value="F:NAD(P)HX epimerase activity"/>
    <property type="evidence" value="ECO:0007669"/>
    <property type="project" value="TreeGrafter"/>
</dbReference>
<feature type="binding site" evidence="6">
    <location>
        <begin position="208"/>
        <end position="212"/>
    </location>
    <ligand>
        <name>AMP</name>
        <dbReference type="ChEBI" id="CHEBI:456215"/>
    </ligand>
</feature>
<evidence type="ECO:0000256" key="5">
    <source>
        <dbReference type="ARBA" id="ARBA00023239"/>
    </source>
</evidence>
<dbReference type="Proteomes" id="UP000216885">
    <property type="component" value="Unassembled WGS sequence"/>
</dbReference>
<dbReference type="GO" id="GO:0005524">
    <property type="term" value="F:ATP binding"/>
    <property type="evidence" value="ECO:0007669"/>
    <property type="project" value="UniProtKB-KW"/>
</dbReference>
<feature type="binding site" evidence="6">
    <location>
        <position position="171"/>
    </location>
    <ligand>
        <name>(6S)-NADPHX</name>
        <dbReference type="ChEBI" id="CHEBI:64076"/>
    </ligand>
</feature>
<feature type="binding site" evidence="6">
    <location>
        <position position="61"/>
    </location>
    <ligand>
        <name>(6S)-NADPHX</name>
        <dbReference type="ChEBI" id="CHEBI:64076"/>
    </ligand>
</feature>
<evidence type="ECO:0000259" key="8">
    <source>
        <dbReference type="PROSITE" id="PS51383"/>
    </source>
</evidence>
<dbReference type="GO" id="GO:0052855">
    <property type="term" value="F:ADP-dependent NAD(P)H-hydrate dehydratase activity"/>
    <property type="evidence" value="ECO:0007669"/>
    <property type="project" value="UniProtKB-UniRule"/>
</dbReference>
<dbReference type="PROSITE" id="PS01050">
    <property type="entry name" value="YJEF_C_2"/>
    <property type="match status" value="1"/>
</dbReference>
<evidence type="ECO:0000256" key="2">
    <source>
        <dbReference type="ARBA" id="ARBA00022840"/>
    </source>
</evidence>
<dbReference type="PANTHER" id="PTHR12592">
    <property type="entry name" value="ATP-DEPENDENT (S)-NAD(P)H-HYDRATE DEHYDRATASE FAMILY MEMBER"/>
    <property type="match status" value="1"/>
</dbReference>
<dbReference type="EC" id="4.2.1.136" evidence="6"/>
<comment type="catalytic activity">
    <reaction evidence="6">
        <text>(6S)-NADHX + ADP = AMP + phosphate + NADH + H(+)</text>
        <dbReference type="Rhea" id="RHEA:32223"/>
        <dbReference type="ChEBI" id="CHEBI:15378"/>
        <dbReference type="ChEBI" id="CHEBI:43474"/>
        <dbReference type="ChEBI" id="CHEBI:57945"/>
        <dbReference type="ChEBI" id="CHEBI:64074"/>
        <dbReference type="ChEBI" id="CHEBI:456215"/>
        <dbReference type="ChEBI" id="CHEBI:456216"/>
        <dbReference type="EC" id="4.2.1.136"/>
    </reaction>
</comment>
<dbReference type="InterPro" id="IPR029056">
    <property type="entry name" value="Ribokinase-like"/>
</dbReference>
<dbReference type="OrthoDB" id="9806925at2"/>
<comment type="function">
    <text evidence="6">Catalyzes the dehydration of the S-form of NAD(P)HX at the expense of ADP, which is converted to AMP. Together with NAD(P)HX epimerase, which catalyzes the epimerization of the S- and R-forms, the enzyme allows the repair of both epimers of NAD(P)HX, a damaged form of NAD(P)H that is a result of enzymatic or heat-dependent hydration.</text>
</comment>
<comment type="cofactor">
    <cofactor evidence="6">
        <name>Mg(2+)</name>
        <dbReference type="ChEBI" id="CHEBI:18420"/>
    </cofactor>
</comment>
<comment type="subunit">
    <text evidence="6">Homotetramer.</text>
</comment>
<name>A0A261TP39_9BORD</name>
<dbReference type="AlphaFoldDB" id="A0A261TP39"/>
<keyword evidence="1 6" id="KW-0547">Nucleotide-binding</keyword>
<dbReference type="Pfam" id="PF01256">
    <property type="entry name" value="Carb_kinase"/>
    <property type="match status" value="1"/>
</dbReference>
<comment type="similarity">
    <text evidence="6">Belongs to the NnrD/CARKD family.</text>
</comment>
<keyword evidence="3 6" id="KW-0521">NADP</keyword>
<dbReference type="CDD" id="cd01171">
    <property type="entry name" value="YXKO-related"/>
    <property type="match status" value="1"/>
</dbReference>
<dbReference type="HAMAP" id="MF_01965">
    <property type="entry name" value="NADHX_dehydratase"/>
    <property type="match status" value="1"/>
</dbReference>
<feature type="region of interest" description="Disordered" evidence="7">
    <location>
        <begin position="1"/>
        <end position="26"/>
    </location>
</feature>
<proteinExistence type="inferred from homology"/>
<dbReference type="PROSITE" id="PS51383">
    <property type="entry name" value="YJEF_C_3"/>
    <property type="match status" value="1"/>
</dbReference>
<feature type="domain" description="YjeF C-terminal" evidence="8">
    <location>
        <begin position="26"/>
        <end position="298"/>
    </location>
</feature>
<dbReference type="SUPFAM" id="SSF53613">
    <property type="entry name" value="Ribokinase-like"/>
    <property type="match status" value="1"/>
</dbReference>
<comment type="caution">
    <text evidence="9">The sequence shown here is derived from an EMBL/GenBank/DDBJ whole genome shotgun (WGS) entry which is preliminary data.</text>
</comment>
<keyword evidence="10" id="KW-1185">Reference proteome</keyword>
<reference evidence="9 10" key="1">
    <citation type="submission" date="2017-05" db="EMBL/GenBank/DDBJ databases">
        <title>Complete and WGS of Bordetella genogroups.</title>
        <authorList>
            <person name="Spilker T."/>
            <person name="LiPuma J."/>
        </authorList>
    </citation>
    <scope>NUCLEOTIDE SEQUENCE [LARGE SCALE GENOMIC DNA]</scope>
    <source>
        <strain evidence="9 10">AU9919</strain>
    </source>
</reference>
<evidence type="ECO:0000256" key="1">
    <source>
        <dbReference type="ARBA" id="ARBA00022741"/>
    </source>
</evidence>
<evidence type="ECO:0000256" key="7">
    <source>
        <dbReference type="SAM" id="MobiDB-lite"/>
    </source>
</evidence>
<evidence type="ECO:0000313" key="10">
    <source>
        <dbReference type="Proteomes" id="UP000216885"/>
    </source>
</evidence>
<gene>
    <name evidence="6" type="primary">nnrD</name>
    <name evidence="9" type="ORF">CAL20_24375</name>
</gene>
<evidence type="ECO:0000256" key="6">
    <source>
        <dbReference type="HAMAP-Rule" id="MF_01965"/>
    </source>
</evidence>
<feature type="binding site" evidence="6">
    <location>
        <position position="238"/>
    </location>
    <ligand>
        <name>(6S)-NADPHX</name>
        <dbReference type="ChEBI" id="CHEBI:64076"/>
    </ligand>
</feature>
<evidence type="ECO:0000256" key="4">
    <source>
        <dbReference type="ARBA" id="ARBA00023027"/>
    </source>
</evidence>
<accession>A0A261TP39</accession>
<protein>
    <recommendedName>
        <fullName evidence="6">ADP-dependent (S)-NAD(P)H-hydrate dehydratase</fullName>
        <ecNumber evidence="6">4.2.1.136</ecNumber>
    </recommendedName>
    <alternativeName>
        <fullName evidence="6">ADP-dependent NAD(P)HX dehydratase</fullName>
    </alternativeName>
</protein>